<dbReference type="EMBL" id="CAJNOR010004050">
    <property type="protein sequence ID" value="CAF1470874.1"/>
    <property type="molecule type" value="Genomic_DNA"/>
</dbReference>
<name>A0A815R2A3_ADIRI</name>
<dbReference type="InterPro" id="IPR027417">
    <property type="entry name" value="P-loop_NTPase"/>
</dbReference>
<dbReference type="InterPro" id="IPR017455">
    <property type="entry name" value="Znf_FYVE-rel"/>
</dbReference>
<evidence type="ECO:0000259" key="7">
    <source>
        <dbReference type="PROSITE" id="PS50178"/>
    </source>
</evidence>
<dbReference type="GO" id="GO:0008270">
    <property type="term" value="F:zinc ion binding"/>
    <property type="evidence" value="ECO:0007669"/>
    <property type="project" value="UniProtKB-KW"/>
</dbReference>
<dbReference type="InterPro" id="IPR011011">
    <property type="entry name" value="Znf_FYVE_PHD"/>
</dbReference>
<feature type="compositionally biased region" description="Basic and acidic residues" evidence="5">
    <location>
        <begin position="120"/>
        <end position="131"/>
    </location>
</feature>
<dbReference type="Gene3D" id="3.40.50.300">
    <property type="entry name" value="P-loop containing nucleotide triphosphate hydrolases"/>
    <property type="match status" value="1"/>
</dbReference>
<protein>
    <recommendedName>
        <fullName evidence="10">Zinc finger FYVE domain-containing protein 1</fullName>
    </recommendedName>
</protein>
<evidence type="ECO:0000256" key="5">
    <source>
        <dbReference type="SAM" id="MobiDB-lite"/>
    </source>
</evidence>
<dbReference type="PROSITE" id="PS50119">
    <property type="entry name" value="ZF_BBOX"/>
    <property type="match status" value="2"/>
</dbReference>
<evidence type="ECO:0000313" key="9">
    <source>
        <dbReference type="Proteomes" id="UP000663828"/>
    </source>
</evidence>
<evidence type="ECO:0000256" key="4">
    <source>
        <dbReference type="PROSITE-ProRule" id="PRU00024"/>
    </source>
</evidence>
<keyword evidence="2 4" id="KW-0863">Zinc-finger</keyword>
<dbReference type="Pfam" id="PF02263">
    <property type="entry name" value="GBP"/>
    <property type="match status" value="1"/>
</dbReference>
<dbReference type="GO" id="GO:0005811">
    <property type="term" value="C:lipid droplet"/>
    <property type="evidence" value="ECO:0007669"/>
    <property type="project" value="TreeGrafter"/>
</dbReference>
<dbReference type="InterPro" id="IPR042427">
    <property type="entry name" value="ZFYV1"/>
</dbReference>
<dbReference type="GO" id="GO:0140042">
    <property type="term" value="P:lipid droplet formation"/>
    <property type="evidence" value="ECO:0007669"/>
    <property type="project" value="TreeGrafter"/>
</dbReference>
<reference evidence="8" key="1">
    <citation type="submission" date="2021-02" db="EMBL/GenBank/DDBJ databases">
        <authorList>
            <person name="Nowell W R."/>
        </authorList>
    </citation>
    <scope>NUCLEOTIDE SEQUENCE</scope>
</reference>
<comment type="caution">
    <text evidence="8">The sequence shown here is derived from an EMBL/GenBank/DDBJ whole genome shotgun (WGS) entry which is preliminary data.</text>
</comment>
<accession>A0A815R2A3</accession>
<dbReference type="Gene3D" id="3.30.40.10">
    <property type="entry name" value="Zinc/RING finger domain, C3HC4 (zinc finger)"/>
    <property type="match status" value="2"/>
</dbReference>
<dbReference type="InterPro" id="IPR015894">
    <property type="entry name" value="Guanylate-bd_N"/>
</dbReference>
<dbReference type="PANTHER" id="PTHR46624:SF4">
    <property type="entry name" value="FYVE-TYPE DOMAIN-CONTAINING PROTEIN"/>
    <property type="match status" value="1"/>
</dbReference>
<proteinExistence type="predicted"/>
<keyword evidence="1" id="KW-0479">Metal-binding</keyword>
<feature type="domain" description="B box-type" evidence="6">
    <location>
        <begin position="56"/>
        <end position="102"/>
    </location>
</feature>
<dbReference type="GO" id="GO:0043325">
    <property type="term" value="F:phosphatidylinositol-3,4-bisphosphate binding"/>
    <property type="evidence" value="ECO:0007669"/>
    <property type="project" value="TreeGrafter"/>
</dbReference>
<feature type="region of interest" description="Disordered" evidence="5">
    <location>
        <begin position="160"/>
        <end position="191"/>
    </location>
</feature>
<gene>
    <name evidence="8" type="ORF">XAT740_LOCUS37971</name>
</gene>
<dbReference type="GO" id="GO:0032266">
    <property type="term" value="F:phosphatidylinositol-3-phosphate binding"/>
    <property type="evidence" value="ECO:0007669"/>
    <property type="project" value="TreeGrafter"/>
</dbReference>
<evidence type="ECO:0000313" key="8">
    <source>
        <dbReference type="EMBL" id="CAF1470874.1"/>
    </source>
</evidence>
<evidence type="ECO:0000256" key="2">
    <source>
        <dbReference type="ARBA" id="ARBA00022771"/>
    </source>
</evidence>
<evidence type="ECO:0000256" key="3">
    <source>
        <dbReference type="ARBA" id="ARBA00022833"/>
    </source>
</evidence>
<dbReference type="GO" id="GO:0005525">
    <property type="term" value="F:GTP binding"/>
    <property type="evidence" value="ECO:0007669"/>
    <property type="project" value="InterPro"/>
</dbReference>
<feature type="domain" description="B box-type" evidence="6">
    <location>
        <begin position="1"/>
        <end position="53"/>
    </location>
</feature>
<dbReference type="AlphaFoldDB" id="A0A815R2A3"/>
<organism evidence="8 9">
    <name type="scientific">Adineta ricciae</name>
    <name type="common">Rotifer</name>
    <dbReference type="NCBI Taxonomy" id="249248"/>
    <lineage>
        <taxon>Eukaryota</taxon>
        <taxon>Metazoa</taxon>
        <taxon>Spiralia</taxon>
        <taxon>Gnathifera</taxon>
        <taxon>Rotifera</taxon>
        <taxon>Eurotatoria</taxon>
        <taxon>Bdelloidea</taxon>
        <taxon>Adinetida</taxon>
        <taxon>Adinetidae</taxon>
        <taxon>Adineta</taxon>
    </lineage>
</organism>
<dbReference type="GO" id="GO:0005545">
    <property type="term" value="F:1-phosphatidylinositol binding"/>
    <property type="evidence" value="ECO:0007669"/>
    <property type="project" value="TreeGrafter"/>
</dbReference>
<dbReference type="SUPFAM" id="SSF52540">
    <property type="entry name" value="P-loop containing nucleoside triphosphate hydrolases"/>
    <property type="match status" value="1"/>
</dbReference>
<dbReference type="Proteomes" id="UP000663828">
    <property type="component" value="Unassembled WGS sequence"/>
</dbReference>
<feature type="domain" description="FYVE-type" evidence="7">
    <location>
        <begin position="811"/>
        <end position="872"/>
    </location>
</feature>
<dbReference type="Pfam" id="PF01363">
    <property type="entry name" value="FYVE"/>
    <property type="match status" value="2"/>
</dbReference>
<evidence type="ECO:0008006" key="10">
    <source>
        <dbReference type="Google" id="ProtNLM"/>
    </source>
</evidence>
<keyword evidence="3" id="KW-0862">Zinc</keyword>
<dbReference type="GO" id="GO:0005547">
    <property type="term" value="F:phosphatidylinositol-3,4,5-trisphosphate binding"/>
    <property type="evidence" value="ECO:0007669"/>
    <property type="project" value="TreeGrafter"/>
</dbReference>
<evidence type="ECO:0000259" key="6">
    <source>
        <dbReference type="PROSITE" id="PS50119"/>
    </source>
</evidence>
<dbReference type="SUPFAM" id="SSF57903">
    <property type="entry name" value="FYVE/PHD zinc finger"/>
    <property type="match status" value="2"/>
</dbReference>
<dbReference type="SMART" id="SM00064">
    <property type="entry name" value="FYVE"/>
    <property type="match status" value="2"/>
</dbReference>
<feature type="domain" description="FYVE-type" evidence="7">
    <location>
        <begin position="641"/>
        <end position="701"/>
    </location>
</feature>
<feature type="compositionally biased region" description="Polar residues" evidence="5">
    <location>
        <begin position="160"/>
        <end position="174"/>
    </location>
</feature>
<dbReference type="PROSITE" id="PS50178">
    <property type="entry name" value="ZF_FYVE"/>
    <property type="match status" value="2"/>
</dbReference>
<dbReference type="InterPro" id="IPR013083">
    <property type="entry name" value="Znf_RING/FYVE/PHD"/>
</dbReference>
<dbReference type="InterPro" id="IPR000306">
    <property type="entry name" value="Znf_FYVE"/>
</dbReference>
<evidence type="ECO:0000256" key="1">
    <source>
        <dbReference type="ARBA" id="ARBA00022723"/>
    </source>
</evidence>
<dbReference type="InterPro" id="IPR000315">
    <property type="entry name" value="Znf_B-box"/>
</dbReference>
<sequence>MTAFICKTHRACNLNTSSEATIYCTQCNSLQCTLCEQLVHRDFNDEQHERLSLTQIDGEYCSIDRQHSAIFYCTTCRVSFCHPCHETQHDKSDGRVHKLQKFRQSPVSTTHKTITQHLHNMEGGHSSDEIPLKNNRNSNSTAPLLGDIQLTSSIVQQPIVSPPHQSQTQMNKGTSNRDKHTEANTEQSTKSAADLNDTLFLLNAHEHLTVNNEDEFIRLLNAPSKDLPVKCVSIIGNTGDGKSFTLNQVFFNGQEKFHTLSTAESCTMGVWAALDDNHRTLVFDTEGRLGLSQNDNIRNRLLLKILCISDILIFRTRAPKLPNDMFQFLSDASNAFLKYFRKELESVMRSCKVDGPISTVGPTLIVFHETQHTEVLRDHFQCQKTAVEQLKERFEKMKLSYDAYHKIEYVGIQTLGGKQTDFSELKATITSILEDNKIRSPRRLATVFTALKALNEKFNHAIPPEMPSTLPDDFFACFEKCLSCGAKCTMTANHQRENIPHQCDKRCSYSKELDNEVWKCLKCHREGRDMIVYGKLITKGDSLVQGLLKYMWSGFVIECPKHGEIYRSRKYWYGNNEPKDVTRVEVIHVWPGDDATRLASDVTPRKFIELIVYAGSYLSAPTKMLTELVADQVAPSYWVPNKDVHKCYSCDLQFGSEFSKHHCRACGRVFCDACTTNRRIVPWIDTEKPVRVCNHCDDNPKSCPPSSTSNALVSSEKDKHLSQRAKVNGYESTHNVDSASVVSSGEHISDLCLTPTDIFDIEQPGAGPVTVDIPTTRRVYETVISGLEKIGANYPIEFIKESTRPNYWRPDNECRNCNICSRAFNSTINRLHHCRSCGEGICEECSPNKRLVPERDWLTPVRVCKTCEKSLNESSSERK</sequence>
<keyword evidence="9" id="KW-1185">Reference proteome</keyword>
<dbReference type="GO" id="GO:0003924">
    <property type="term" value="F:GTPase activity"/>
    <property type="evidence" value="ECO:0007669"/>
    <property type="project" value="InterPro"/>
</dbReference>
<feature type="region of interest" description="Disordered" evidence="5">
    <location>
        <begin position="120"/>
        <end position="144"/>
    </location>
</feature>
<dbReference type="PANTHER" id="PTHR46624">
    <property type="entry name" value="AGAP002036-PA"/>
    <property type="match status" value="1"/>
</dbReference>